<comment type="caution">
    <text evidence="3">The sequence shown here is derived from an EMBL/GenBank/DDBJ whole genome shotgun (WGS) entry which is preliminary data.</text>
</comment>
<evidence type="ECO:0000256" key="2">
    <source>
        <dbReference type="PROSITE-ProRule" id="PRU00504"/>
    </source>
</evidence>
<dbReference type="PROSITE" id="PS51125">
    <property type="entry name" value="NHL"/>
    <property type="match status" value="1"/>
</dbReference>
<dbReference type="PANTHER" id="PTHR24104">
    <property type="entry name" value="E3 UBIQUITIN-PROTEIN LIGASE NHLRC1-RELATED"/>
    <property type="match status" value="1"/>
</dbReference>
<proteinExistence type="predicted"/>
<sequence length="352" mass="38821">MLGCVKLADQPTTALRVDMKHSCQRNAQIFDRRRLLSTAIAAGGLLSLPGCVSTAARGEPDLVWGRRGWSEGRFVKPRTIAIDSADRLYICDTTGRIQVFDADGNFQTVWSTPETANGRPTGLEVRAADEHIDREVLLVADTHYYRMLAYELDGTLIDSRCIGGTAGYGPGEFAFVTEAVCDDDGCFYIGEYGDSDRIQKFDPDGRFIAQWGGTGDQPGQFIRPQSMIVTDGLLWVTDAGNHRMQAFDVTADPPGLVHCWGVQGPQAGQLYYPYDIALMEGEPSPGRVDLMICEYGNQRIQRFATDGTSLGILGGPGFEDGQFHHPWGLVVDSKRRVHVLDSNNHRIQRFPT</sequence>
<evidence type="ECO:0000313" key="3">
    <source>
        <dbReference type="EMBL" id="TWT69613.1"/>
    </source>
</evidence>
<dbReference type="Gene3D" id="2.120.10.30">
    <property type="entry name" value="TolB, C-terminal domain"/>
    <property type="match status" value="3"/>
</dbReference>
<dbReference type="GO" id="GO:0008270">
    <property type="term" value="F:zinc ion binding"/>
    <property type="evidence" value="ECO:0007669"/>
    <property type="project" value="UniProtKB-KW"/>
</dbReference>
<name>A0A5C5Y4F6_9PLAN</name>
<dbReference type="AlphaFoldDB" id="A0A5C5Y4F6"/>
<feature type="repeat" description="NHL" evidence="2">
    <location>
        <begin position="310"/>
        <end position="352"/>
    </location>
</feature>
<reference evidence="3 4" key="1">
    <citation type="submission" date="2019-02" db="EMBL/GenBank/DDBJ databases">
        <title>Deep-cultivation of Planctomycetes and their phenomic and genomic characterization uncovers novel biology.</title>
        <authorList>
            <person name="Wiegand S."/>
            <person name="Jogler M."/>
            <person name="Boedeker C."/>
            <person name="Pinto D."/>
            <person name="Vollmers J."/>
            <person name="Rivas-Marin E."/>
            <person name="Kohn T."/>
            <person name="Peeters S.H."/>
            <person name="Heuer A."/>
            <person name="Rast P."/>
            <person name="Oberbeckmann S."/>
            <person name="Bunk B."/>
            <person name="Jeske O."/>
            <person name="Meyerdierks A."/>
            <person name="Storesund J.E."/>
            <person name="Kallscheuer N."/>
            <person name="Luecker S."/>
            <person name="Lage O.M."/>
            <person name="Pohl T."/>
            <person name="Merkel B.J."/>
            <person name="Hornburger P."/>
            <person name="Mueller R.-W."/>
            <person name="Bruemmer F."/>
            <person name="Labrenz M."/>
            <person name="Spormann A.M."/>
            <person name="Op Den Camp H."/>
            <person name="Overmann J."/>
            <person name="Amann R."/>
            <person name="Jetten M.S.M."/>
            <person name="Mascher T."/>
            <person name="Medema M.H."/>
            <person name="Devos D.P."/>
            <person name="Kaster A.-K."/>
            <person name="Ovreas L."/>
            <person name="Rohde M."/>
            <person name="Galperin M.Y."/>
            <person name="Jogler C."/>
        </authorList>
    </citation>
    <scope>NUCLEOTIDE SEQUENCE [LARGE SCALE GENOMIC DNA]</scope>
    <source>
        <strain evidence="3 4">Pan14r</strain>
    </source>
</reference>
<dbReference type="InterPro" id="IPR050952">
    <property type="entry name" value="TRIM-NHL_E3_ligases"/>
</dbReference>
<dbReference type="InterPro" id="IPR001258">
    <property type="entry name" value="NHL_repeat"/>
</dbReference>
<organism evidence="3 4">
    <name type="scientific">Crateriforma conspicua</name>
    <dbReference type="NCBI Taxonomy" id="2527996"/>
    <lineage>
        <taxon>Bacteria</taxon>
        <taxon>Pseudomonadati</taxon>
        <taxon>Planctomycetota</taxon>
        <taxon>Planctomycetia</taxon>
        <taxon>Planctomycetales</taxon>
        <taxon>Planctomycetaceae</taxon>
        <taxon>Crateriforma</taxon>
    </lineage>
</organism>
<keyword evidence="1" id="KW-0677">Repeat</keyword>
<dbReference type="PANTHER" id="PTHR24104:SF25">
    <property type="entry name" value="PROTEIN LIN-41"/>
    <property type="match status" value="1"/>
</dbReference>
<protein>
    <submittedName>
        <fullName evidence="3">NHL repeat protein</fullName>
    </submittedName>
</protein>
<dbReference type="SUPFAM" id="SSF63829">
    <property type="entry name" value="Calcium-dependent phosphotriesterase"/>
    <property type="match status" value="1"/>
</dbReference>
<evidence type="ECO:0000256" key="1">
    <source>
        <dbReference type="ARBA" id="ARBA00022737"/>
    </source>
</evidence>
<gene>
    <name evidence="3" type="ORF">Pan14r_19020</name>
</gene>
<dbReference type="EMBL" id="SJPL01000001">
    <property type="protein sequence ID" value="TWT69613.1"/>
    <property type="molecule type" value="Genomic_DNA"/>
</dbReference>
<dbReference type="GO" id="GO:0000209">
    <property type="term" value="P:protein polyubiquitination"/>
    <property type="evidence" value="ECO:0007669"/>
    <property type="project" value="TreeGrafter"/>
</dbReference>
<dbReference type="Proteomes" id="UP000317238">
    <property type="component" value="Unassembled WGS sequence"/>
</dbReference>
<dbReference type="Pfam" id="PF01436">
    <property type="entry name" value="NHL"/>
    <property type="match status" value="1"/>
</dbReference>
<evidence type="ECO:0000313" key="4">
    <source>
        <dbReference type="Proteomes" id="UP000317238"/>
    </source>
</evidence>
<dbReference type="GO" id="GO:0043161">
    <property type="term" value="P:proteasome-mediated ubiquitin-dependent protein catabolic process"/>
    <property type="evidence" value="ECO:0007669"/>
    <property type="project" value="TreeGrafter"/>
</dbReference>
<accession>A0A5C5Y4F6</accession>
<dbReference type="InterPro" id="IPR011042">
    <property type="entry name" value="6-blade_b-propeller_TolB-like"/>
</dbReference>
<dbReference type="GO" id="GO:0061630">
    <property type="term" value="F:ubiquitin protein ligase activity"/>
    <property type="evidence" value="ECO:0007669"/>
    <property type="project" value="TreeGrafter"/>
</dbReference>
<keyword evidence="4" id="KW-1185">Reference proteome</keyword>